<proteinExistence type="predicted"/>
<gene>
    <name evidence="2" type="ORF">EJ02DRAFT_455945</name>
</gene>
<evidence type="ECO:0000259" key="1">
    <source>
        <dbReference type="Pfam" id="PF08241"/>
    </source>
</evidence>
<sequence length="216" mass="23611">MASSDQPSFLDRVFAASCTEESRDLYDEWATTYDTDMELHNFTAPRLVADAVARTLKLNHISLSHPLSKLQIIDAGCGTGLVGLELSKLGATDILGLDISEGMLAVAKNTAAYDDLRTADLSKRLEFEDGKFDALTCCGTFTHGHLGPEPLREFVRVVKTGGVIVATVLNSFWVEKGFEREVGRLEKEGRVEVVEKAVHDYRKGAGGGRVLVLRKP</sequence>
<accession>A0A6A5SM47</accession>
<evidence type="ECO:0000313" key="2">
    <source>
        <dbReference type="EMBL" id="KAF1940529.1"/>
    </source>
</evidence>
<protein>
    <submittedName>
        <fullName evidence="2">S-adenosyl-L-methionine-dependent methyltransferase</fullName>
    </submittedName>
</protein>
<dbReference type="PANTHER" id="PTHR43591">
    <property type="entry name" value="METHYLTRANSFERASE"/>
    <property type="match status" value="1"/>
</dbReference>
<feature type="domain" description="Methyltransferase type 11" evidence="1">
    <location>
        <begin position="74"/>
        <end position="165"/>
    </location>
</feature>
<dbReference type="Proteomes" id="UP000800038">
    <property type="component" value="Unassembled WGS sequence"/>
</dbReference>
<reference evidence="2" key="1">
    <citation type="journal article" date="2020" name="Stud. Mycol.">
        <title>101 Dothideomycetes genomes: a test case for predicting lifestyles and emergence of pathogens.</title>
        <authorList>
            <person name="Haridas S."/>
            <person name="Albert R."/>
            <person name="Binder M."/>
            <person name="Bloem J."/>
            <person name="Labutti K."/>
            <person name="Salamov A."/>
            <person name="Andreopoulos B."/>
            <person name="Baker S."/>
            <person name="Barry K."/>
            <person name="Bills G."/>
            <person name="Bluhm B."/>
            <person name="Cannon C."/>
            <person name="Castanera R."/>
            <person name="Culley D."/>
            <person name="Daum C."/>
            <person name="Ezra D."/>
            <person name="Gonzalez J."/>
            <person name="Henrissat B."/>
            <person name="Kuo A."/>
            <person name="Liang C."/>
            <person name="Lipzen A."/>
            <person name="Lutzoni F."/>
            <person name="Magnuson J."/>
            <person name="Mondo S."/>
            <person name="Nolan M."/>
            <person name="Ohm R."/>
            <person name="Pangilinan J."/>
            <person name="Park H.-J."/>
            <person name="Ramirez L."/>
            <person name="Alfaro M."/>
            <person name="Sun H."/>
            <person name="Tritt A."/>
            <person name="Yoshinaga Y."/>
            <person name="Zwiers L.-H."/>
            <person name="Turgeon B."/>
            <person name="Goodwin S."/>
            <person name="Spatafora J."/>
            <person name="Crous P."/>
            <person name="Grigoriev I."/>
        </authorList>
    </citation>
    <scope>NUCLEOTIDE SEQUENCE</scope>
    <source>
        <strain evidence="2">CBS 161.51</strain>
    </source>
</reference>
<dbReference type="PANTHER" id="PTHR43591:SF110">
    <property type="entry name" value="RHODANESE DOMAIN-CONTAINING PROTEIN"/>
    <property type="match status" value="1"/>
</dbReference>
<dbReference type="Gene3D" id="3.40.50.150">
    <property type="entry name" value="Vaccinia Virus protein VP39"/>
    <property type="match status" value="1"/>
</dbReference>
<dbReference type="GO" id="GO:0008757">
    <property type="term" value="F:S-adenosylmethionine-dependent methyltransferase activity"/>
    <property type="evidence" value="ECO:0007669"/>
    <property type="project" value="InterPro"/>
</dbReference>
<dbReference type="SUPFAM" id="SSF53335">
    <property type="entry name" value="S-adenosyl-L-methionine-dependent methyltransferases"/>
    <property type="match status" value="1"/>
</dbReference>
<dbReference type="EMBL" id="ML976061">
    <property type="protein sequence ID" value="KAF1940529.1"/>
    <property type="molecule type" value="Genomic_DNA"/>
</dbReference>
<evidence type="ECO:0000313" key="3">
    <source>
        <dbReference type="Proteomes" id="UP000800038"/>
    </source>
</evidence>
<keyword evidence="2" id="KW-0808">Transferase</keyword>
<keyword evidence="2" id="KW-0489">Methyltransferase</keyword>
<dbReference type="CDD" id="cd02440">
    <property type="entry name" value="AdoMet_MTases"/>
    <property type="match status" value="1"/>
</dbReference>
<dbReference type="InterPro" id="IPR013216">
    <property type="entry name" value="Methyltransf_11"/>
</dbReference>
<dbReference type="Pfam" id="PF08241">
    <property type="entry name" value="Methyltransf_11"/>
    <property type="match status" value="1"/>
</dbReference>
<dbReference type="InterPro" id="IPR029063">
    <property type="entry name" value="SAM-dependent_MTases_sf"/>
</dbReference>
<dbReference type="OrthoDB" id="66144at2759"/>
<keyword evidence="3" id="KW-1185">Reference proteome</keyword>
<organism evidence="2 3">
    <name type="scientific">Clathrospora elynae</name>
    <dbReference type="NCBI Taxonomy" id="706981"/>
    <lineage>
        <taxon>Eukaryota</taxon>
        <taxon>Fungi</taxon>
        <taxon>Dikarya</taxon>
        <taxon>Ascomycota</taxon>
        <taxon>Pezizomycotina</taxon>
        <taxon>Dothideomycetes</taxon>
        <taxon>Pleosporomycetidae</taxon>
        <taxon>Pleosporales</taxon>
        <taxon>Diademaceae</taxon>
        <taxon>Clathrospora</taxon>
    </lineage>
</organism>
<dbReference type="GO" id="GO:0032259">
    <property type="term" value="P:methylation"/>
    <property type="evidence" value="ECO:0007669"/>
    <property type="project" value="UniProtKB-KW"/>
</dbReference>
<dbReference type="AlphaFoldDB" id="A0A6A5SM47"/>
<name>A0A6A5SM47_9PLEO</name>